<comment type="caution">
    <text evidence="1">The sequence shown here is derived from an EMBL/GenBank/DDBJ whole genome shotgun (WGS) entry which is preliminary data.</text>
</comment>
<dbReference type="EMBL" id="CM056744">
    <property type="protein sequence ID" value="KAJ8664516.1"/>
    <property type="molecule type" value="Genomic_DNA"/>
</dbReference>
<reference evidence="1" key="1">
    <citation type="submission" date="2023-04" db="EMBL/GenBank/DDBJ databases">
        <title>A chromosome-level genome assembly of the parasitoid wasp Eretmocerus hayati.</title>
        <authorList>
            <person name="Zhong Y."/>
            <person name="Liu S."/>
            <person name="Liu Y."/>
        </authorList>
    </citation>
    <scope>NUCLEOTIDE SEQUENCE</scope>
    <source>
        <strain evidence="1">ZJU_SS_LIU_2023</strain>
    </source>
</reference>
<name>A0ACC2N0Y9_9HYME</name>
<organism evidence="1 2">
    <name type="scientific">Eretmocerus hayati</name>
    <dbReference type="NCBI Taxonomy" id="131215"/>
    <lineage>
        <taxon>Eukaryota</taxon>
        <taxon>Metazoa</taxon>
        <taxon>Ecdysozoa</taxon>
        <taxon>Arthropoda</taxon>
        <taxon>Hexapoda</taxon>
        <taxon>Insecta</taxon>
        <taxon>Pterygota</taxon>
        <taxon>Neoptera</taxon>
        <taxon>Endopterygota</taxon>
        <taxon>Hymenoptera</taxon>
        <taxon>Apocrita</taxon>
        <taxon>Proctotrupomorpha</taxon>
        <taxon>Chalcidoidea</taxon>
        <taxon>Aphelinidae</taxon>
        <taxon>Aphelininae</taxon>
        <taxon>Eretmocerus</taxon>
    </lineage>
</organism>
<gene>
    <name evidence="1" type="ORF">QAD02_006178</name>
</gene>
<evidence type="ECO:0000313" key="2">
    <source>
        <dbReference type="Proteomes" id="UP001239111"/>
    </source>
</evidence>
<protein>
    <submittedName>
        <fullName evidence="1">Uncharacterized protein</fullName>
    </submittedName>
</protein>
<evidence type="ECO:0000313" key="1">
    <source>
        <dbReference type="EMBL" id="KAJ8664516.1"/>
    </source>
</evidence>
<dbReference type="Proteomes" id="UP001239111">
    <property type="component" value="Chromosome 4"/>
</dbReference>
<accession>A0ACC2N0Y9</accession>
<sequence>MSAIKELISKLRKEDETRQQEYEKELAVQYEKYEEMIKKLNSLRDDTKNCVESIIKGSEQLVANKHTIEKALEQAENLTGLPIPFEHHGDVMDLFSKMTSFLNNAEHIDPSKTFSPEEIHEKVVSISEKEAETLKEFHNEFAQAQNLLYSTKVLKSLIEHPNDNDTQQLDGSMLND</sequence>
<keyword evidence="2" id="KW-1185">Reference proteome</keyword>
<proteinExistence type="predicted"/>